<keyword evidence="6" id="KW-0032">Aminotransferase</keyword>
<evidence type="ECO:0000313" key="6">
    <source>
        <dbReference type="EMBL" id="WMN12188.1"/>
    </source>
</evidence>
<dbReference type="GO" id="GO:0030170">
    <property type="term" value="F:pyridoxal phosphate binding"/>
    <property type="evidence" value="ECO:0007669"/>
    <property type="project" value="TreeGrafter"/>
</dbReference>
<dbReference type="AlphaFoldDB" id="A0AA51NBN8"/>
<evidence type="ECO:0000256" key="2">
    <source>
        <dbReference type="ARBA" id="ARBA00037999"/>
    </source>
</evidence>
<keyword evidence="6" id="KW-0808">Transferase</keyword>
<dbReference type="Pfam" id="PF01041">
    <property type="entry name" value="DegT_DnrJ_EryC1"/>
    <property type="match status" value="1"/>
</dbReference>
<evidence type="ECO:0000313" key="7">
    <source>
        <dbReference type="Proteomes" id="UP001230496"/>
    </source>
</evidence>
<accession>A0AA51NBN8</accession>
<organism evidence="6 7">
    <name type="scientific">Marivirga salinarum</name>
    <dbReference type="NCBI Taxonomy" id="3059078"/>
    <lineage>
        <taxon>Bacteria</taxon>
        <taxon>Pseudomonadati</taxon>
        <taxon>Bacteroidota</taxon>
        <taxon>Cytophagia</taxon>
        <taxon>Cytophagales</taxon>
        <taxon>Marivirgaceae</taxon>
        <taxon>Marivirga</taxon>
    </lineage>
</organism>
<dbReference type="InterPro" id="IPR015421">
    <property type="entry name" value="PyrdxlP-dep_Trfase_major"/>
</dbReference>
<evidence type="ECO:0000256" key="3">
    <source>
        <dbReference type="PIRSR" id="PIRSR000390-1"/>
    </source>
</evidence>
<comment type="similarity">
    <text evidence="2 5">Belongs to the DegT/DnrJ/EryC1 family.</text>
</comment>
<evidence type="ECO:0000256" key="1">
    <source>
        <dbReference type="ARBA" id="ARBA00022898"/>
    </source>
</evidence>
<evidence type="ECO:0000256" key="4">
    <source>
        <dbReference type="PIRSR" id="PIRSR000390-2"/>
    </source>
</evidence>
<dbReference type="InterPro" id="IPR015424">
    <property type="entry name" value="PyrdxlP-dep_Trfase"/>
</dbReference>
<sequence>MINVSKTFLPDRAEYNNYLKKIWDSNWLTNNGSLLIDLENRLSNKLGSKNLLCVNNGTMALQLAIKALDLKNEVITTPFSYVATVSSLVWQNCEPVFCDIDSETLNIDHRKIETLITSKTTAILATHVYGNPCEVEGIDSIAKKYNLKVIYDAAHCFDVKYKNESILNFGDISAISFHSTKIFHSIEGGALITNSHDHAYRIKQLRNFGHKGYEEFDGIGINGKQSEFHAAMGHCVLDNFSEIINGRKRAFLYYDDKLAWEFIKKPTYNKNANNNYSYYPIILSGESETLELKAILESNKIFPRRYFYPSLTSLHYLDNQQACPISDIISKSVLCLPLFHDITQEELDKVIFIINNFFKG</sequence>
<dbReference type="Proteomes" id="UP001230496">
    <property type="component" value="Chromosome"/>
</dbReference>
<dbReference type="Gene3D" id="3.40.640.10">
    <property type="entry name" value="Type I PLP-dependent aspartate aminotransferase-like (Major domain)"/>
    <property type="match status" value="1"/>
</dbReference>
<dbReference type="RefSeq" id="WP_308350081.1">
    <property type="nucleotide sequence ID" value="NZ_CP129971.1"/>
</dbReference>
<dbReference type="GO" id="GO:0008483">
    <property type="term" value="F:transaminase activity"/>
    <property type="evidence" value="ECO:0007669"/>
    <property type="project" value="UniProtKB-KW"/>
</dbReference>
<dbReference type="EC" id="2.6.1.-" evidence="6"/>
<gene>
    <name evidence="6" type="ORF">QYS49_06380</name>
</gene>
<protein>
    <submittedName>
        <fullName evidence="6">DegT/DnrJ/EryC1/StrS family aminotransferase</fullName>
        <ecNumber evidence="6">2.6.1.-</ecNumber>
    </submittedName>
</protein>
<dbReference type="PIRSF" id="PIRSF000390">
    <property type="entry name" value="PLP_StrS"/>
    <property type="match status" value="1"/>
</dbReference>
<dbReference type="GO" id="GO:0000271">
    <property type="term" value="P:polysaccharide biosynthetic process"/>
    <property type="evidence" value="ECO:0007669"/>
    <property type="project" value="TreeGrafter"/>
</dbReference>
<evidence type="ECO:0000256" key="5">
    <source>
        <dbReference type="RuleBase" id="RU004508"/>
    </source>
</evidence>
<dbReference type="KEGG" id="msaa:QYS49_06380"/>
<dbReference type="PANTHER" id="PTHR30244:SF9">
    <property type="entry name" value="PROTEIN RV3402C"/>
    <property type="match status" value="1"/>
</dbReference>
<dbReference type="EMBL" id="CP129971">
    <property type="protein sequence ID" value="WMN12188.1"/>
    <property type="molecule type" value="Genomic_DNA"/>
</dbReference>
<reference evidence="6 7" key="1">
    <citation type="submission" date="2023-08" db="EMBL/GenBank/DDBJ databases">
        <title>Comparative genomics and taxonomic characterization of three novel marine species of genus Marivirga.</title>
        <authorList>
            <person name="Muhammad N."/>
            <person name="Kim S.-G."/>
        </authorList>
    </citation>
    <scope>NUCLEOTIDE SEQUENCE [LARGE SCALE GENOMIC DNA]</scope>
    <source>
        <strain evidence="6 7">BDSF4-3</strain>
    </source>
</reference>
<dbReference type="PANTHER" id="PTHR30244">
    <property type="entry name" value="TRANSAMINASE"/>
    <property type="match status" value="1"/>
</dbReference>
<keyword evidence="7" id="KW-1185">Reference proteome</keyword>
<keyword evidence="1 4" id="KW-0663">Pyridoxal phosphate</keyword>
<dbReference type="InterPro" id="IPR000653">
    <property type="entry name" value="DegT/StrS_aminotransferase"/>
</dbReference>
<name>A0AA51NBN8_9BACT</name>
<proteinExistence type="inferred from homology"/>
<feature type="active site" description="Proton acceptor" evidence="3">
    <location>
        <position position="181"/>
    </location>
</feature>
<dbReference type="SUPFAM" id="SSF53383">
    <property type="entry name" value="PLP-dependent transferases"/>
    <property type="match status" value="1"/>
</dbReference>
<feature type="modified residue" description="N6-(pyridoxal phosphate)lysine" evidence="4">
    <location>
        <position position="181"/>
    </location>
</feature>
<dbReference type="CDD" id="cd00616">
    <property type="entry name" value="AHBA_syn"/>
    <property type="match status" value="1"/>
</dbReference>